<dbReference type="SUPFAM" id="SSF56300">
    <property type="entry name" value="Metallo-dependent phosphatases"/>
    <property type="match status" value="1"/>
</dbReference>
<accession>A0A378MJV0</accession>
<sequence length="285" mass="31859">MKKITSTALGIAAGLAGYAYWSTKQLEVSNYYIHSEKIGKAWHHQKILQLSDLHSASFGRYNSKLFKKIHEIEPAMIFLTGDILDGDESPHVAIAFIRKLARHYPLFFVNGNHEAKSAFYPELLAAMKTAGVEVLANDVQTVTIDGDQLAIAGIEDPSFYSFRHPDLSKEERELPVLEKELERISSLIPPDTFTFLLAHRPEYWNYYQKLPIDLALSGHAHGGQVRFPGTEGLFAPGQGLFPTLTAGRHQAAGKTLIVSRGLGNKTWIPRVWNDPEMVVIHLLSE</sequence>
<dbReference type="OrthoDB" id="9780884at2"/>
<evidence type="ECO:0000313" key="4">
    <source>
        <dbReference type="EMBL" id="STY44025.1"/>
    </source>
</evidence>
<dbReference type="InterPro" id="IPR004843">
    <property type="entry name" value="Calcineurin-like_PHP"/>
</dbReference>
<dbReference type="PANTHER" id="PTHR31302:SF31">
    <property type="entry name" value="PHOSPHODIESTERASE YAEI"/>
    <property type="match status" value="1"/>
</dbReference>
<evidence type="ECO:0000313" key="5">
    <source>
        <dbReference type="Proteomes" id="UP000254879"/>
    </source>
</evidence>
<evidence type="ECO:0000256" key="2">
    <source>
        <dbReference type="ARBA" id="ARBA00022801"/>
    </source>
</evidence>
<dbReference type="PANTHER" id="PTHR31302">
    <property type="entry name" value="TRANSMEMBRANE PROTEIN WITH METALLOPHOSPHOESTERASE DOMAIN-RELATED"/>
    <property type="match status" value="1"/>
</dbReference>
<reference evidence="4 5" key="1">
    <citation type="submission" date="2018-06" db="EMBL/GenBank/DDBJ databases">
        <authorList>
            <consortium name="Pathogen Informatics"/>
            <person name="Doyle S."/>
        </authorList>
    </citation>
    <scope>NUCLEOTIDE SEQUENCE [LARGE SCALE GENOMIC DNA]</scope>
    <source>
        <strain evidence="5">NCTC 10815</strain>
    </source>
</reference>
<dbReference type="Gene3D" id="3.60.21.10">
    <property type="match status" value="1"/>
</dbReference>
<dbReference type="RefSeq" id="WP_036104953.1">
    <property type="nucleotide sequence ID" value="NZ_JBHLUC010000027.1"/>
</dbReference>
<proteinExistence type="predicted"/>
<keyword evidence="1" id="KW-0479">Metal-binding</keyword>
<evidence type="ECO:0000259" key="3">
    <source>
        <dbReference type="Pfam" id="PF00149"/>
    </source>
</evidence>
<dbReference type="EC" id="3.1.-.-" evidence="4"/>
<dbReference type="GO" id="GO:0046872">
    <property type="term" value="F:metal ion binding"/>
    <property type="evidence" value="ECO:0007669"/>
    <property type="project" value="UniProtKB-KW"/>
</dbReference>
<keyword evidence="2 4" id="KW-0378">Hydrolase</keyword>
<evidence type="ECO:0000256" key="1">
    <source>
        <dbReference type="ARBA" id="ARBA00022723"/>
    </source>
</evidence>
<name>A0A378MJV0_LISGR</name>
<gene>
    <name evidence="4" type="ORF">NCTC10815_01335</name>
</gene>
<dbReference type="Proteomes" id="UP000254879">
    <property type="component" value="Unassembled WGS sequence"/>
</dbReference>
<feature type="domain" description="Calcineurin-like phosphoesterase" evidence="3">
    <location>
        <begin position="46"/>
        <end position="222"/>
    </location>
</feature>
<dbReference type="GO" id="GO:0016020">
    <property type="term" value="C:membrane"/>
    <property type="evidence" value="ECO:0007669"/>
    <property type="project" value="GOC"/>
</dbReference>
<organism evidence="4 5">
    <name type="scientific">Listeria grayi</name>
    <name type="common">Listeria murrayi</name>
    <dbReference type="NCBI Taxonomy" id="1641"/>
    <lineage>
        <taxon>Bacteria</taxon>
        <taxon>Bacillati</taxon>
        <taxon>Bacillota</taxon>
        <taxon>Bacilli</taxon>
        <taxon>Bacillales</taxon>
        <taxon>Listeriaceae</taxon>
        <taxon>Listeria</taxon>
    </lineage>
</organism>
<dbReference type="Pfam" id="PF00149">
    <property type="entry name" value="Metallophos"/>
    <property type="match status" value="1"/>
</dbReference>
<dbReference type="InterPro" id="IPR029052">
    <property type="entry name" value="Metallo-depent_PP-like"/>
</dbReference>
<dbReference type="EMBL" id="UGPG01000001">
    <property type="protein sequence ID" value="STY44025.1"/>
    <property type="molecule type" value="Genomic_DNA"/>
</dbReference>
<protein>
    <submittedName>
        <fullName evidence="4">Uncharacterized metallophosphoesterase Cj0846</fullName>
        <ecNumber evidence="4">3.1.-.-</ecNumber>
    </submittedName>
</protein>
<dbReference type="InterPro" id="IPR051158">
    <property type="entry name" value="Metallophosphoesterase_sf"/>
</dbReference>
<dbReference type="AlphaFoldDB" id="A0A378MJV0"/>
<dbReference type="CDD" id="cd07385">
    <property type="entry name" value="MPP_YkuE_C"/>
    <property type="match status" value="1"/>
</dbReference>
<dbReference type="GO" id="GO:0008758">
    <property type="term" value="F:UDP-2,3-diacylglucosamine hydrolase activity"/>
    <property type="evidence" value="ECO:0007669"/>
    <property type="project" value="TreeGrafter"/>
</dbReference>
<dbReference type="GO" id="GO:0009245">
    <property type="term" value="P:lipid A biosynthetic process"/>
    <property type="evidence" value="ECO:0007669"/>
    <property type="project" value="TreeGrafter"/>
</dbReference>